<sequence>SFLTLPSELRNGIYELILLHHEPIVPWAEYGRQQKFAPGLLRANKFIHGEASPLFYGQNRFSFIRTTPEEIASFLDQIGSRNAGYIRHILIDFPEFLYLDPGDITLEEDSVDILANIWNRCTNLSTLTTSLYSTSAMESRLDNLEHNTVSNEVLKLVDNHFRAISSLQEIVV</sequence>
<evidence type="ECO:0000313" key="1">
    <source>
        <dbReference type="EMBL" id="KAK0713309.1"/>
    </source>
</evidence>
<feature type="non-terminal residue" evidence="1">
    <location>
        <position position="1"/>
    </location>
</feature>
<dbReference type="RefSeq" id="XP_060294632.1">
    <property type="nucleotide sequence ID" value="XM_060436241.1"/>
</dbReference>
<gene>
    <name evidence="1" type="ORF">B0T26DRAFT_629105</name>
</gene>
<dbReference type="InterPro" id="IPR038883">
    <property type="entry name" value="AN11006-like"/>
</dbReference>
<dbReference type="PANTHER" id="PTHR42085:SF2">
    <property type="entry name" value="F-BOX DOMAIN-CONTAINING PROTEIN"/>
    <property type="match status" value="1"/>
</dbReference>
<name>A0AA40ACE0_9PEZI</name>
<feature type="non-terminal residue" evidence="1">
    <location>
        <position position="172"/>
    </location>
</feature>
<reference evidence="1" key="1">
    <citation type="submission" date="2023-06" db="EMBL/GenBank/DDBJ databases">
        <title>Genome-scale phylogeny and comparative genomics of the fungal order Sordariales.</title>
        <authorList>
            <consortium name="Lawrence Berkeley National Laboratory"/>
            <person name="Hensen N."/>
            <person name="Bonometti L."/>
            <person name="Westerberg I."/>
            <person name="Brannstrom I.O."/>
            <person name="Guillou S."/>
            <person name="Cros-Aarteil S."/>
            <person name="Calhoun S."/>
            <person name="Haridas S."/>
            <person name="Kuo A."/>
            <person name="Mondo S."/>
            <person name="Pangilinan J."/>
            <person name="Riley R."/>
            <person name="LaButti K."/>
            <person name="Andreopoulos B."/>
            <person name="Lipzen A."/>
            <person name="Chen C."/>
            <person name="Yanf M."/>
            <person name="Daum C."/>
            <person name="Ng V."/>
            <person name="Clum A."/>
            <person name="Steindorff A."/>
            <person name="Ohm R."/>
            <person name="Martin F."/>
            <person name="Silar P."/>
            <person name="Natvig D."/>
            <person name="Lalanne C."/>
            <person name="Gautier V."/>
            <person name="Ament-velasquez S.L."/>
            <person name="Kruys A."/>
            <person name="Hutchinson M.I."/>
            <person name="Powell A.J."/>
            <person name="Barry K."/>
            <person name="Miller A.N."/>
            <person name="Grigoriev I.V."/>
            <person name="Debuchy R."/>
            <person name="Gladieux P."/>
            <person name="Thoren M.H."/>
            <person name="Johannesson H."/>
        </authorList>
    </citation>
    <scope>NUCLEOTIDE SEQUENCE</scope>
    <source>
        <strain evidence="1">SMH2392-1A</strain>
    </source>
</reference>
<organism evidence="1 2">
    <name type="scientific">Lasiosphaeria miniovina</name>
    <dbReference type="NCBI Taxonomy" id="1954250"/>
    <lineage>
        <taxon>Eukaryota</taxon>
        <taxon>Fungi</taxon>
        <taxon>Dikarya</taxon>
        <taxon>Ascomycota</taxon>
        <taxon>Pezizomycotina</taxon>
        <taxon>Sordariomycetes</taxon>
        <taxon>Sordariomycetidae</taxon>
        <taxon>Sordariales</taxon>
        <taxon>Lasiosphaeriaceae</taxon>
        <taxon>Lasiosphaeria</taxon>
    </lineage>
</organism>
<comment type="caution">
    <text evidence="1">The sequence shown here is derived from an EMBL/GenBank/DDBJ whole genome shotgun (WGS) entry which is preliminary data.</text>
</comment>
<keyword evidence="2" id="KW-1185">Reference proteome</keyword>
<proteinExistence type="predicted"/>
<evidence type="ECO:0000313" key="2">
    <source>
        <dbReference type="Proteomes" id="UP001172101"/>
    </source>
</evidence>
<protein>
    <submittedName>
        <fullName evidence="1">Uncharacterized protein</fullName>
    </submittedName>
</protein>
<dbReference type="AlphaFoldDB" id="A0AA40ACE0"/>
<dbReference type="Proteomes" id="UP001172101">
    <property type="component" value="Unassembled WGS sequence"/>
</dbReference>
<dbReference type="PANTHER" id="PTHR42085">
    <property type="entry name" value="F-BOX DOMAIN-CONTAINING PROTEIN"/>
    <property type="match status" value="1"/>
</dbReference>
<accession>A0AA40ACE0</accession>
<dbReference type="GeneID" id="85319511"/>
<dbReference type="EMBL" id="JAUIRO010000005">
    <property type="protein sequence ID" value="KAK0713309.1"/>
    <property type="molecule type" value="Genomic_DNA"/>
</dbReference>